<evidence type="ECO:0000313" key="7">
    <source>
        <dbReference type="EMBL" id="GGC90777.1"/>
    </source>
</evidence>
<dbReference type="Pfam" id="PF00496">
    <property type="entry name" value="SBP_bac_5"/>
    <property type="match status" value="1"/>
</dbReference>
<keyword evidence="4 5" id="KW-0732">Signal</keyword>
<sequence length="509" mass="54536">MMRFRRRAAVAAAVTAGALALSACGGGSNASTAAGGAKTLTIGSYTDATPWDPAMAHVGHFLPLYQAAYDTLIRRDPDGKLQPMLATDWAWSKGNTVLTLNLRKGVTFKDGAAFDGAAVKANFDHFKKANGPQGATVKNVGSVAVVDADTVEYRLTAPDPALPIYLSNAAGLMGSPQALGTDAITSEPDGTGPYVMDKAATVTGSQYTFKKREGYWAPELQKFDTVTFKYMPDTTARLNALVSGQVDAALLDPKSEAQAKSANLVETSKQVDWQGLLLLDKAGKQVKALAEPKVRQAMNYAIDRKGLLDAMLLGRGTVTSQVFGASTAAYDKDLDGYYTYDPAKAKKLLAEAGYPNGFSLSMPVSSAFDPVVFSTITQQLGEVGITVKQESVQDSDYRNKVLAGQFPMAFYGIFQPEPWIAINHHVGPNAAFNPGKYTDATAQALIGRVQKGGADGDAAAKELDRYVTEQAWFVPFFRVDQVYFNRPTITVQQQIQQAVPSLYNYAPAS</sequence>
<dbReference type="PIRSF" id="PIRSF002741">
    <property type="entry name" value="MppA"/>
    <property type="match status" value="1"/>
</dbReference>
<comment type="caution">
    <text evidence="7">The sequence shown here is derived from an EMBL/GenBank/DDBJ whole genome shotgun (WGS) entry which is preliminary data.</text>
</comment>
<dbReference type="SUPFAM" id="SSF53850">
    <property type="entry name" value="Periplasmic binding protein-like II"/>
    <property type="match status" value="1"/>
</dbReference>
<comment type="subcellular location">
    <subcellularLocation>
        <location evidence="1">Cell envelope</location>
    </subcellularLocation>
</comment>
<evidence type="ECO:0000256" key="2">
    <source>
        <dbReference type="ARBA" id="ARBA00005695"/>
    </source>
</evidence>
<dbReference type="Gene3D" id="3.40.190.10">
    <property type="entry name" value="Periplasmic binding protein-like II"/>
    <property type="match status" value="1"/>
</dbReference>
<dbReference type="EMBL" id="BMJI01000008">
    <property type="protein sequence ID" value="GGC90777.1"/>
    <property type="molecule type" value="Genomic_DNA"/>
</dbReference>
<accession>A0ABQ1P4S4</accession>
<feature type="domain" description="Solute-binding protein family 5" evidence="6">
    <location>
        <begin position="80"/>
        <end position="415"/>
    </location>
</feature>
<organism evidence="7 8">
    <name type="scientific">Tersicoccus solisilvae</name>
    <dbReference type="NCBI Taxonomy" id="1882339"/>
    <lineage>
        <taxon>Bacteria</taxon>
        <taxon>Bacillati</taxon>
        <taxon>Actinomycetota</taxon>
        <taxon>Actinomycetes</taxon>
        <taxon>Micrococcales</taxon>
        <taxon>Micrococcaceae</taxon>
        <taxon>Tersicoccus</taxon>
    </lineage>
</organism>
<evidence type="ECO:0000259" key="6">
    <source>
        <dbReference type="Pfam" id="PF00496"/>
    </source>
</evidence>
<dbReference type="InterPro" id="IPR030678">
    <property type="entry name" value="Peptide/Ni-bd"/>
</dbReference>
<reference evidence="8" key="1">
    <citation type="journal article" date="2019" name="Int. J. Syst. Evol. Microbiol.">
        <title>The Global Catalogue of Microorganisms (GCM) 10K type strain sequencing project: providing services to taxonomists for standard genome sequencing and annotation.</title>
        <authorList>
            <consortium name="The Broad Institute Genomics Platform"/>
            <consortium name="The Broad Institute Genome Sequencing Center for Infectious Disease"/>
            <person name="Wu L."/>
            <person name="Ma J."/>
        </authorList>
    </citation>
    <scope>NUCLEOTIDE SEQUENCE [LARGE SCALE GENOMIC DNA]</scope>
    <source>
        <strain evidence="8">CGMCC 1.15480</strain>
    </source>
</reference>
<protein>
    <submittedName>
        <fullName evidence="7">Peptide ABC transporter substrate-binding protein</fullName>
    </submittedName>
</protein>
<dbReference type="Gene3D" id="3.10.105.10">
    <property type="entry name" value="Dipeptide-binding Protein, Domain 3"/>
    <property type="match status" value="1"/>
</dbReference>
<dbReference type="PANTHER" id="PTHR30290">
    <property type="entry name" value="PERIPLASMIC BINDING COMPONENT OF ABC TRANSPORTER"/>
    <property type="match status" value="1"/>
</dbReference>
<evidence type="ECO:0000256" key="5">
    <source>
        <dbReference type="SAM" id="SignalP"/>
    </source>
</evidence>
<evidence type="ECO:0000256" key="4">
    <source>
        <dbReference type="ARBA" id="ARBA00022729"/>
    </source>
</evidence>
<dbReference type="PANTHER" id="PTHR30290:SF10">
    <property type="entry name" value="PERIPLASMIC OLIGOPEPTIDE-BINDING PROTEIN-RELATED"/>
    <property type="match status" value="1"/>
</dbReference>
<gene>
    <name evidence="7" type="ORF">GCM10011512_17280</name>
</gene>
<evidence type="ECO:0000313" key="8">
    <source>
        <dbReference type="Proteomes" id="UP000597761"/>
    </source>
</evidence>
<dbReference type="InterPro" id="IPR039424">
    <property type="entry name" value="SBP_5"/>
</dbReference>
<evidence type="ECO:0000256" key="3">
    <source>
        <dbReference type="ARBA" id="ARBA00022448"/>
    </source>
</evidence>
<feature type="chain" id="PRO_5045786482" evidence="5">
    <location>
        <begin position="34"/>
        <end position="509"/>
    </location>
</feature>
<evidence type="ECO:0000256" key="1">
    <source>
        <dbReference type="ARBA" id="ARBA00004196"/>
    </source>
</evidence>
<dbReference type="Proteomes" id="UP000597761">
    <property type="component" value="Unassembled WGS sequence"/>
</dbReference>
<keyword evidence="8" id="KW-1185">Reference proteome</keyword>
<feature type="signal peptide" evidence="5">
    <location>
        <begin position="1"/>
        <end position="33"/>
    </location>
</feature>
<keyword evidence="3" id="KW-0813">Transport</keyword>
<comment type="similarity">
    <text evidence="2">Belongs to the bacterial solute-binding protein 5 family.</text>
</comment>
<dbReference type="PROSITE" id="PS51257">
    <property type="entry name" value="PROKAR_LIPOPROTEIN"/>
    <property type="match status" value="1"/>
</dbReference>
<name>A0ABQ1P4S4_9MICC</name>
<proteinExistence type="inferred from homology"/>
<dbReference type="InterPro" id="IPR000914">
    <property type="entry name" value="SBP_5_dom"/>
</dbReference>